<evidence type="ECO:0000256" key="1">
    <source>
        <dbReference type="ARBA" id="ARBA00023186"/>
    </source>
</evidence>
<dbReference type="InterPro" id="IPR050289">
    <property type="entry name" value="TorD/DmsD_chaperones"/>
</dbReference>
<dbReference type="Pfam" id="PF02613">
    <property type="entry name" value="Nitrate_red_del"/>
    <property type="match status" value="1"/>
</dbReference>
<evidence type="ECO:0000313" key="2">
    <source>
        <dbReference type="EMBL" id="VAW41812.1"/>
    </source>
</evidence>
<name>A0A3B0VS25_9ZZZZ</name>
<sequence>MLSSKPGSPTPSGFDLNQAQLAQARSYSYRLFGQLYAEGLTAVLYPYVQKIPELAAVCPQPYDPDVAAASYHDLFQFNIFAYESFFLSDDGLMGGRKTAVVAQHISQRGYSLGASSTDADHLGVEISFLAFLAAAEADAWEDSLPLEAKRLRAMQKTFLQSHLLRWGVPCLLAIQEQADPLFAQLAALTVALLLAHHEEFAPPLSPPANFLPPTQNILAEDNIGFKEIVRHLITPAFSGITLSRHTIGQIARQLKLPRGFGNREQMLMNLMRTAVQYDALPLLLSILKKTCHHWQNSYQHLSNTHPKAAPFIYPWQERAAFTEKMVAEPMASSSIVERGIETSPR</sequence>
<dbReference type="Gene3D" id="1.10.3480.10">
    <property type="entry name" value="TorD-like"/>
    <property type="match status" value="1"/>
</dbReference>
<dbReference type="InterPro" id="IPR036411">
    <property type="entry name" value="TorD-like_sf"/>
</dbReference>
<dbReference type="PANTHER" id="PTHR34227:SF1">
    <property type="entry name" value="DIMETHYL SULFOXIDE REDUCTASE CHAPERONE-RELATED"/>
    <property type="match status" value="1"/>
</dbReference>
<reference evidence="2" key="1">
    <citation type="submission" date="2018-06" db="EMBL/GenBank/DDBJ databases">
        <authorList>
            <person name="Zhirakovskaya E."/>
        </authorList>
    </citation>
    <scope>NUCLEOTIDE SEQUENCE</scope>
</reference>
<proteinExistence type="predicted"/>
<protein>
    <submittedName>
        <fullName evidence="2">Uncharacterized protein</fullName>
    </submittedName>
</protein>
<organism evidence="2">
    <name type="scientific">hydrothermal vent metagenome</name>
    <dbReference type="NCBI Taxonomy" id="652676"/>
    <lineage>
        <taxon>unclassified sequences</taxon>
        <taxon>metagenomes</taxon>
        <taxon>ecological metagenomes</taxon>
    </lineage>
</organism>
<keyword evidence="1" id="KW-0143">Chaperone</keyword>
<dbReference type="AlphaFoldDB" id="A0A3B0VS25"/>
<dbReference type="InterPro" id="IPR020945">
    <property type="entry name" value="DMSO/NO3_reduct_chaperone"/>
</dbReference>
<dbReference type="EMBL" id="UOEU01000859">
    <property type="protein sequence ID" value="VAW41812.1"/>
    <property type="molecule type" value="Genomic_DNA"/>
</dbReference>
<gene>
    <name evidence="2" type="ORF">MNBD_CHLOROFLEXI01-2220</name>
</gene>
<dbReference type="PANTHER" id="PTHR34227">
    <property type="entry name" value="CHAPERONE PROTEIN YCDY"/>
    <property type="match status" value="1"/>
</dbReference>
<dbReference type="SUPFAM" id="SSF89155">
    <property type="entry name" value="TorD-like"/>
    <property type="match status" value="1"/>
</dbReference>
<accession>A0A3B0VS25</accession>